<keyword evidence="12 15" id="KW-0472">Membrane</keyword>
<evidence type="ECO:0000256" key="3">
    <source>
        <dbReference type="ARBA" id="ARBA00005179"/>
    </source>
</evidence>
<protein>
    <submittedName>
        <fullName evidence="16">CyP450 monooxygenase</fullName>
    </submittedName>
</protein>
<feature type="transmembrane region" description="Helical" evidence="15">
    <location>
        <begin position="12"/>
        <end position="28"/>
    </location>
</feature>
<evidence type="ECO:0000256" key="6">
    <source>
        <dbReference type="ARBA" id="ARBA00022692"/>
    </source>
</evidence>
<organism evidence="16 17">
    <name type="scientific">Dichomitus squalens (strain LYAD-421)</name>
    <name type="common">Western red white-rot fungus</name>
    <dbReference type="NCBI Taxonomy" id="732165"/>
    <lineage>
        <taxon>Eukaryota</taxon>
        <taxon>Fungi</taxon>
        <taxon>Dikarya</taxon>
        <taxon>Basidiomycota</taxon>
        <taxon>Agaricomycotina</taxon>
        <taxon>Agaricomycetes</taxon>
        <taxon>Polyporales</taxon>
        <taxon>Polyporaceae</taxon>
        <taxon>Dichomitus</taxon>
    </lineage>
</organism>
<dbReference type="EMBL" id="JH719452">
    <property type="protein sequence ID" value="EJF57398.1"/>
    <property type="molecule type" value="Genomic_DNA"/>
</dbReference>
<dbReference type="HOGENOM" id="CLU_001570_2_3_1"/>
<dbReference type="Gene3D" id="1.10.630.10">
    <property type="entry name" value="Cytochrome P450"/>
    <property type="match status" value="1"/>
</dbReference>
<gene>
    <name evidence="16" type="ORF">DICSQDRAFT_163452</name>
</gene>
<evidence type="ECO:0000256" key="12">
    <source>
        <dbReference type="ARBA" id="ARBA00023136"/>
    </source>
</evidence>
<keyword evidence="5 13" id="KW-0349">Heme</keyword>
<evidence type="ECO:0000313" key="16">
    <source>
        <dbReference type="EMBL" id="EJF57398.1"/>
    </source>
</evidence>
<keyword evidence="6 15" id="KW-0812">Transmembrane</keyword>
<dbReference type="InterPro" id="IPR002401">
    <property type="entry name" value="Cyt_P450_E_grp-I"/>
</dbReference>
<dbReference type="InterPro" id="IPR017972">
    <property type="entry name" value="Cyt_P450_CS"/>
</dbReference>
<reference evidence="16 17" key="1">
    <citation type="journal article" date="2012" name="Science">
        <title>The Paleozoic origin of enzymatic lignin decomposition reconstructed from 31 fungal genomes.</title>
        <authorList>
            <person name="Floudas D."/>
            <person name="Binder M."/>
            <person name="Riley R."/>
            <person name="Barry K."/>
            <person name="Blanchette R.A."/>
            <person name="Henrissat B."/>
            <person name="Martinez A.T."/>
            <person name="Otillar R."/>
            <person name="Spatafora J.W."/>
            <person name="Yadav J.S."/>
            <person name="Aerts A."/>
            <person name="Benoit I."/>
            <person name="Boyd A."/>
            <person name="Carlson A."/>
            <person name="Copeland A."/>
            <person name="Coutinho P.M."/>
            <person name="de Vries R.P."/>
            <person name="Ferreira P."/>
            <person name="Findley K."/>
            <person name="Foster B."/>
            <person name="Gaskell J."/>
            <person name="Glotzer D."/>
            <person name="Gorecki P."/>
            <person name="Heitman J."/>
            <person name="Hesse C."/>
            <person name="Hori C."/>
            <person name="Igarashi K."/>
            <person name="Jurgens J.A."/>
            <person name="Kallen N."/>
            <person name="Kersten P."/>
            <person name="Kohler A."/>
            <person name="Kuees U."/>
            <person name="Kumar T.K.A."/>
            <person name="Kuo A."/>
            <person name="LaButti K."/>
            <person name="Larrondo L.F."/>
            <person name="Lindquist E."/>
            <person name="Ling A."/>
            <person name="Lombard V."/>
            <person name="Lucas S."/>
            <person name="Lundell T."/>
            <person name="Martin R."/>
            <person name="McLaughlin D.J."/>
            <person name="Morgenstern I."/>
            <person name="Morin E."/>
            <person name="Murat C."/>
            <person name="Nagy L.G."/>
            <person name="Nolan M."/>
            <person name="Ohm R.A."/>
            <person name="Patyshakuliyeva A."/>
            <person name="Rokas A."/>
            <person name="Ruiz-Duenas F.J."/>
            <person name="Sabat G."/>
            <person name="Salamov A."/>
            <person name="Samejima M."/>
            <person name="Schmutz J."/>
            <person name="Slot J.C."/>
            <person name="St John F."/>
            <person name="Stenlid J."/>
            <person name="Sun H."/>
            <person name="Sun S."/>
            <person name="Syed K."/>
            <person name="Tsang A."/>
            <person name="Wiebenga A."/>
            <person name="Young D."/>
            <person name="Pisabarro A."/>
            <person name="Eastwood D.C."/>
            <person name="Martin F."/>
            <person name="Cullen D."/>
            <person name="Grigoriev I.V."/>
            <person name="Hibbett D.S."/>
        </authorList>
    </citation>
    <scope>NUCLEOTIDE SEQUENCE [LARGE SCALE GENOMIC DNA]</scope>
    <source>
        <strain evidence="16 17">LYAD-421 SS1</strain>
    </source>
</reference>
<evidence type="ECO:0000256" key="4">
    <source>
        <dbReference type="ARBA" id="ARBA00010617"/>
    </source>
</evidence>
<evidence type="ECO:0000256" key="11">
    <source>
        <dbReference type="ARBA" id="ARBA00023033"/>
    </source>
</evidence>
<evidence type="ECO:0000256" key="1">
    <source>
        <dbReference type="ARBA" id="ARBA00001971"/>
    </source>
</evidence>
<comment type="subcellular location">
    <subcellularLocation>
        <location evidence="2">Membrane</location>
        <topology evidence="2">Single-pass membrane protein</topology>
    </subcellularLocation>
</comment>
<dbReference type="InterPro" id="IPR036396">
    <property type="entry name" value="Cyt_P450_sf"/>
</dbReference>
<evidence type="ECO:0000256" key="5">
    <source>
        <dbReference type="ARBA" id="ARBA00022617"/>
    </source>
</evidence>
<keyword evidence="8 15" id="KW-1133">Transmembrane helix</keyword>
<keyword evidence="11 14" id="KW-0503">Monooxygenase</keyword>
<evidence type="ECO:0000256" key="15">
    <source>
        <dbReference type="SAM" id="Phobius"/>
    </source>
</evidence>
<dbReference type="InterPro" id="IPR001128">
    <property type="entry name" value="Cyt_P450"/>
</dbReference>
<dbReference type="GO" id="GO:0005506">
    <property type="term" value="F:iron ion binding"/>
    <property type="evidence" value="ECO:0007669"/>
    <property type="project" value="InterPro"/>
</dbReference>
<dbReference type="PRINTS" id="PR00385">
    <property type="entry name" value="P450"/>
</dbReference>
<comment type="cofactor">
    <cofactor evidence="1 13">
        <name>heme</name>
        <dbReference type="ChEBI" id="CHEBI:30413"/>
    </cofactor>
</comment>
<evidence type="ECO:0000256" key="13">
    <source>
        <dbReference type="PIRSR" id="PIRSR602401-1"/>
    </source>
</evidence>
<dbReference type="CDD" id="cd11065">
    <property type="entry name" value="CYP64-like"/>
    <property type="match status" value="1"/>
</dbReference>
<dbReference type="GeneID" id="18838238"/>
<dbReference type="GO" id="GO:0004497">
    <property type="term" value="F:monooxygenase activity"/>
    <property type="evidence" value="ECO:0007669"/>
    <property type="project" value="UniProtKB-KW"/>
</dbReference>
<sequence>MLTSVVGDAVPSPGSLLLVMLVLAVLWTRRRPAVPLLPLPPGPHSLPLIGNLLDMPTKDMAPTFLEMSQEHGDIVSLNVLGGTTVVLGSYDAAVALLESRSAHTSDRPRLVMAELAGVMWEFAVKRYAPTWRSYRRTFHRFFHRGAVQEYYSIHLRECKKLLSALLDAPEDFLAHTHRVIGGSVMNTIYGIDVTGDHNKYVAIAEKGARIFSEITAPGRFIVELLPWLAHIPTWFPGAHFKRIARVWKEDILAVRNVAFDAVVESMAQGRARPCMTHSLMERSGIGGEANISSCDEEHYRDVTGVAYVAGVDTTYALMTAFFLALAKFPETQRRAQAELDAVVGQDRLPDFSDRDSLPYVNAILKECVRWHSILPLGLPHATTHEEIYDGYRIPAGSILVPNAWAMAQDPVAYPNPERFMPERFLKNGQLDPDVRDPFKFQFGFGRRMCPGRHFALDSAFLMIASILHVFTVEPPVNDDGSVAIVDPRIPFDSALSRPEPFACRIVPRSLAAEALIRAPSLDNVI</sequence>
<evidence type="ECO:0000256" key="14">
    <source>
        <dbReference type="RuleBase" id="RU000461"/>
    </source>
</evidence>
<name>R7SN97_DICSQ</name>
<dbReference type="PANTHER" id="PTHR46300">
    <property type="entry name" value="P450, PUTATIVE (EUROFUNG)-RELATED-RELATED"/>
    <property type="match status" value="1"/>
</dbReference>
<dbReference type="GO" id="GO:0016020">
    <property type="term" value="C:membrane"/>
    <property type="evidence" value="ECO:0007669"/>
    <property type="project" value="UniProtKB-SubCell"/>
</dbReference>
<proteinExistence type="inferred from homology"/>
<keyword evidence="10 13" id="KW-0408">Iron</keyword>
<feature type="binding site" description="axial binding residue" evidence="13">
    <location>
        <position position="449"/>
    </location>
    <ligand>
        <name>heme</name>
        <dbReference type="ChEBI" id="CHEBI:30413"/>
    </ligand>
    <ligandPart>
        <name>Fe</name>
        <dbReference type="ChEBI" id="CHEBI:18248"/>
    </ligandPart>
</feature>
<dbReference type="InterPro" id="IPR050364">
    <property type="entry name" value="Cytochrome_P450_fung"/>
</dbReference>
<evidence type="ECO:0000256" key="8">
    <source>
        <dbReference type="ARBA" id="ARBA00022989"/>
    </source>
</evidence>
<dbReference type="AlphaFoldDB" id="R7SN97"/>
<accession>R7SN97</accession>
<dbReference type="GO" id="GO:0020037">
    <property type="term" value="F:heme binding"/>
    <property type="evidence" value="ECO:0007669"/>
    <property type="project" value="InterPro"/>
</dbReference>
<dbReference type="PROSITE" id="PS00086">
    <property type="entry name" value="CYTOCHROME_P450"/>
    <property type="match status" value="1"/>
</dbReference>
<dbReference type="Pfam" id="PF00067">
    <property type="entry name" value="p450"/>
    <property type="match status" value="1"/>
</dbReference>
<dbReference type="Proteomes" id="UP000053319">
    <property type="component" value="Unassembled WGS sequence"/>
</dbReference>
<dbReference type="KEGG" id="dsq:DICSQDRAFT_163452"/>
<comment type="similarity">
    <text evidence="4 14">Belongs to the cytochrome P450 family.</text>
</comment>
<evidence type="ECO:0000313" key="17">
    <source>
        <dbReference type="Proteomes" id="UP000053319"/>
    </source>
</evidence>
<dbReference type="PRINTS" id="PR00463">
    <property type="entry name" value="EP450I"/>
</dbReference>
<evidence type="ECO:0000256" key="10">
    <source>
        <dbReference type="ARBA" id="ARBA00023004"/>
    </source>
</evidence>
<dbReference type="GO" id="GO:0016705">
    <property type="term" value="F:oxidoreductase activity, acting on paired donors, with incorporation or reduction of molecular oxygen"/>
    <property type="evidence" value="ECO:0007669"/>
    <property type="project" value="InterPro"/>
</dbReference>
<dbReference type="SUPFAM" id="SSF48264">
    <property type="entry name" value="Cytochrome P450"/>
    <property type="match status" value="1"/>
</dbReference>
<keyword evidence="7 13" id="KW-0479">Metal-binding</keyword>
<keyword evidence="9 14" id="KW-0560">Oxidoreductase</keyword>
<evidence type="ECO:0000256" key="7">
    <source>
        <dbReference type="ARBA" id="ARBA00022723"/>
    </source>
</evidence>
<dbReference type="OrthoDB" id="2789670at2759"/>
<comment type="pathway">
    <text evidence="3">Secondary metabolite biosynthesis.</text>
</comment>
<evidence type="ECO:0000256" key="9">
    <source>
        <dbReference type="ARBA" id="ARBA00023002"/>
    </source>
</evidence>
<evidence type="ECO:0000256" key="2">
    <source>
        <dbReference type="ARBA" id="ARBA00004167"/>
    </source>
</evidence>
<dbReference type="OMA" id="MHLMLGR"/>
<dbReference type="PANTHER" id="PTHR46300:SF7">
    <property type="entry name" value="P450, PUTATIVE (EUROFUNG)-RELATED"/>
    <property type="match status" value="1"/>
</dbReference>
<dbReference type="RefSeq" id="XP_007369902.1">
    <property type="nucleotide sequence ID" value="XM_007369840.1"/>
</dbReference>